<dbReference type="Proteomes" id="UP001597492">
    <property type="component" value="Unassembled WGS sequence"/>
</dbReference>
<dbReference type="InterPro" id="IPR004360">
    <property type="entry name" value="Glyas_Fos-R_dOase_dom"/>
</dbReference>
<evidence type="ECO:0000313" key="3">
    <source>
        <dbReference type="Proteomes" id="UP001597492"/>
    </source>
</evidence>
<dbReference type="RefSeq" id="WP_019619728.1">
    <property type="nucleotide sequence ID" value="NZ_JBHUNE010000005.1"/>
</dbReference>
<dbReference type="PROSITE" id="PS51819">
    <property type="entry name" value="VOC"/>
    <property type="match status" value="1"/>
</dbReference>
<evidence type="ECO:0000313" key="2">
    <source>
        <dbReference type="EMBL" id="MFD2758008.1"/>
    </source>
</evidence>
<name>A0ABW5UYE9_9MICO</name>
<comment type="caution">
    <text evidence="2">The sequence shown here is derived from an EMBL/GenBank/DDBJ whole genome shotgun (WGS) entry which is preliminary data.</text>
</comment>
<dbReference type="InterPro" id="IPR037523">
    <property type="entry name" value="VOC_core"/>
</dbReference>
<reference evidence="3" key="1">
    <citation type="journal article" date="2019" name="Int. J. Syst. Evol. Microbiol.">
        <title>The Global Catalogue of Microorganisms (GCM) 10K type strain sequencing project: providing services to taxonomists for standard genome sequencing and annotation.</title>
        <authorList>
            <consortium name="The Broad Institute Genomics Platform"/>
            <consortium name="The Broad Institute Genome Sequencing Center for Infectious Disease"/>
            <person name="Wu L."/>
            <person name="Ma J."/>
        </authorList>
    </citation>
    <scope>NUCLEOTIDE SEQUENCE [LARGE SCALE GENOMIC DNA]</scope>
    <source>
        <strain evidence="3">TISTR 1514</strain>
    </source>
</reference>
<proteinExistence type="predicted"/>
<sequence length="126" mass="13706">MITKFGNVMIYVDDPRGIADFWVNTVGFSEVDSQEANGTTLFVEITPTVESDAHLTLFDRKVVAESSPELDLATPSILFKSADITGMRDTLAEAGVTVGDIVERGDVTTFNFADPEGNWFAVQQIA</sequence>
<dbReference type="Pfam" id="PF00903">
    <property type="entry name" value="Glyoxalase"/>
    <property type="match status" value="1"/>
</dbReference>
<dbReference type="Gene3D" id="3.10.180.10">
    <property type="entry name" value="2,3-Dihydroxybiphenyl 1,2-Dioxygenase, domain 1"/>
    <property type="match status" value="1"/>
</dbReference>
<keyword evidence="3" id="KW-1185">Reference proteome</keyword>
<dbReference type="PANTHER" id="PTHR36437">
    <property type="entry name" value="GLYOXALASE/BLEOMYCIN RESISTANCE PROTEIN/DIOXYGENASE"/>
    <property type="match status" value="1"/>
</dbReference>
<protein>
    <submittedName>
        <fullName evidence="2">VOC family protein</fullName>
    </submittedName>
</protein>
<gene>
    <name evidence="2" type="ORF">ACFSW7_06420</name>
</gene>
<dbReference type="PANTHER" id="PTHR36437:SF2">
    <property type="entry name" value="GLYOXALASE_BLEOMYCIN RESISTANCE PROTEIN_DIOXYGENASE"/>
    <property type="match status" value="1"/>
</dbReference>
<evidence type="ECO:0000259" key="1">
    <source>
        <dbReference type="PROSITE" id="PS51819"/>
    </source>
</evidence>
<dbReference type="EMBL" id="JBHUNE010000005">
    <property type="protein sequence ID" value="MFD2758008.1"/>
    <property type="molecule type" value="Genomic_DNA"/>
</dbReference>
<feature type="domain" description="VOC" evidence="1">
    <location>
        <begin position="4"/>
        <end position="125"/>
    </location>
</feature>
<accession>A0ABW5UYE9</accession>
<dbReference type="InterPro" id="IPR029068">
    <property type="entry name" value="Glyas_Bleomycin-R_OHBP_Dase"/>
</dbReference>
<dbReference type="SUPFAM" id="SSF54593">
    <property type="entry name" value="Glyoxalase/Bleomycin resistance protein/Dihydroxybiphenyl dioxygenase"/>
    <property type="match status" value="1"/>
</dbReference>
<organism evidence="2 3">
    <name type="scientific">Gulosibacter faecalis</name>
    <dbReference type="NCBI Taxonomy" id="272240"/>
    <lineage>
        <taxon>Bacteria</taxon>
        <taxon>Bacillati</taxon>
        <taxon>Actinomycetota</taxon>
        <taxon>Actinomycetes</taxon>
        <taxon>Micrococcales</taxon>
        <taxon>Microbacteriaceae</taxon>
        <taxon>Gulosibacter</taxon>
    </lineage>
</organism>